<evidence type="ECO:0000313" key="4">
    <source>
        <dbReference type="Proteomes" id="UP000580474"/>
    </source>
</evidence>
<dbReference type="PANTHER" id="PTHR43802:SF1">
    <property type="entry name" value="IP11341P-RELATED"/>
    <property type="match status" value="1"/>
</dbReference>
<dbReference type="PANTHER" id="PTHR43802">
    <property type="entry name" value="ENOYL-COA HYDRATASE"/>
    <property type="match status" value="1"/>
</dbReference>
<dbReference type="Proteomes" id="UP000580474">
    <property type="component" value="Unassembled WGS sequence"/>
</dbReference>
<dbReference type="EMBL" id="JACHIV010000001">
    <property type="protein sequence ID" value="MBB5070501.1"/>
    <property type="molecule type" value="Genomic_DNA"/>
</dbReference>
<dbReference type="InterPro" id="IPR001753">
    <property type="entry name" value="Enoyl-CoA_hydra/iso"/>
</dbReference>
<dbReference type="InterPro" id="IPR018376">
    <property type="entry name" value="Enoyl-CoA_hyd/isom_CS"/>
</dbReference>
<dbReference type="CDD" id="cd06558">
    <property type="entry name" value="crotonase-like"/>
    <property type="match status" value="1"/>
</dbReference>
<name>A0A840NHJ0_9PSEU</name>
<protein>
    <submittedName>
        <fullName evidence="3">Enoyl-CoA hydratase/carnithine racemase</fullName>
    </submittedName>
</protein>
<dbReference type="PROSITE" id="PS00166">
    <property type="entry name" value="ENOYL_COA_HYDRATASE"/>
    <property type="match status" value="1"/>
</dbReference>
<sequence>MARVPQQDRPAEASTITYTRREGQAIIAIDRPKALNSLNFLAFQEIQDALRVAERDDSVAVIVITGTGSKAFCAGADLHEHWELCQRPRDYVPWVREFIAMQTAIVRCGKPTIARLNGLVVGAGNELALACDLAIAGDDVVIREVGPLVGSVSGIGVTQWLPLMIGDRRAREVVLLSEDLPAATAHDWGLINKVVPAAELDSAVDAAARRLTDTFPESLRFTRALVNQAKEAAWASSAALAGEWLAIHSGSVETRRGMGSFIEKRPVDHAELRERAARDESPEFPHGPPVGSCPSCGTADLPATFRWCGACGAELAAS</sequence>
<reference evidence="3 4" key="1">
    <citation type="submission" date="2020-08" db="EMBL/GenBank/DDBJ databases">
        <title>Sequencing the genomes of 1000 actinobacteria strains.</title>
        <authorList>
            <person name="Klenk H.-P."/>
        </authorList>
    </citation>
    <scope>NUCLEOTIDE SEQUENCE [LARGE SCALE GENOMIC DNA]</scope>
    <source>
        <strain evidence="3 4">DSM 45582</strain>
    </source>
</reference>
<dbReference type="Pfam" id="PF00378">
    <property type="entry name" value="ECH_1"/>
    <property type="match status" value="1"/>
</dbReference>
<organism evidence="3 4">
    <name type="scientific">Saccharopolyspora gloriosae</name>
    <dbReference type="NCBI Taxonomy" id="455344"/>
    <lineage>
        <taxon>Bacteria</taxon>
        <taxon>Bacillati</taxon>
        <taxon>Actinomycetota</taxon>
        <taxon>Actinomycetes</taxon>
        <taxon>Pseudonocardiales</taxon>
        <taxon>Pseudonocardiaceae</taxon>
        <taxon>Saccharopolyspora</taxon>
    </lineage>
</organism>
<dbReference type="SUPFAM" id="SSF52096">
    <property type="entry name" value="ClpP/crotonase"/>
    <property type="match status" value="1"/>
</dbReference>
<evidence type="ECO:0000313" key="3">
    <source>
        <dbReference type="EMBL" id="MBB5070501.1"/>
    </source>
</evidence>
<dbReference type="InterPro" id="IPR029045">
    <property type="entry name" value="ClpP/crotonase-like_dom_sf"/>
</dbReference>
<comment type="similarity">
    <text evidence="1 2">Belongs to the enoyl-CoA hydratase/isomerase family.</text>
</comment>
<gene>
    <name evidence="3" type="ORF">BJ969_003589</name>
</gene>
<dbReference type="GO" id="GO:0003824">
    <property type="term" value="F:catalytic activity"/>
    <property type="evidence" value="ECO:0007669"/>
    <property type="project" value="InterPro"/>
</dbReference>
<keyword evidence="4" id="KW-1185">Reference proteome</keyword>
<evidence type="ECO:0000256" key="2">
    <source>
        <dbReference type="RuleBase" id="RU003707"/>
    </source>
</evidence>
<evidence type="ECO:0000256" key="1">
    <source>
        <dbReference type="ARBA" id="ARBA00005254"/>
    </source>
</evidence>
<comment type="caution">
    <text evidence="3">The sequence shown here is derived from an EMBL/GenBank/DDBJ whole genome shotgun (WGS) entry which is preliminary data.</text>
</comment>
<dbReference type="Gene3D" id="3.90.226.10">
    <property type="entry name" value="2-enoyl-CoA Hydratase, Chain A, domain 1"/>
    <property type="match status" value="1"/>
</dbReference>
<dbReference type="RefSeq" id="WP_184480086.1">
    <property type="nucleotide sequence ID" value="NZ_JACHIV010000001.1"/>
</dbReference>
<accession>A0A840NHJ0</accession>
<proteinExistence type="inferred from homology"/>
<dbReference type="AlphaFoldDB" id="A0A840NHJ0"/>